<dbReference type="InterPro" id="IPR005480">
    <property type="entry name" value="CPSase_lsu_oligo"/>
</dbReference>
<keyword evidence="10 21" id="KW-0067">ATP-binding</keyword>
<dbReference type="EC" id="6.3.5.5" evidence="5"/>
<evidence type="ECO:0000256" key="3">
    <source>
        <dbReference type="ARBA" id="ARBA00005077"/>
    </source>
</evidence>
<dbReference type="Gene3D" id="3.40.50.1380">
    <property type="entry name" value="Methylglyoxal synthase-like domain"/>
    <property type="match status" value="1"/>
</dbReference>
<keyword evidence="9 21" id="KW-0547">Nucleotide-binding</keyword>
<comment type="caution">
    <text evidence="24">The sequence shown here is derived from an EMBL/GenBank/DDBJ whole genome shotgun (WGS) entry which is preliminary data.</text>
</comment>
<dbReference type="InterPro" id="IPR011761">
    <property type="entry name" value="ATP-grasp"/>
</dbReference>
<keyword evidence="11" id="KW-0496">Mitochondrion</keyword>
<dbReference type="FunFam" id="3.30.1490.20:FF:000001">
    <property type="entry name" value="Carbamoyl-phosphate synthase large chain"/>
    <property type="match status" value="1"/>
</dbReference>
<keyword evidence="8" id="KW-0677">Repeat</keyword>
<dbReference type="InterPro" id="IPR006275">
    <property type="entry name" value="CPSase_lsu"/>
</dbReference>
<dbReference type="GO" id="GO:0006526">
    <property type="term" value="P:L-arginine biosynthetic process"/>
    <property type="evidence" value="ECO:0007669"/>
    <property type="project" value="UniProtKB-ARBA"/>
</dbReference>
<dbReference type="EMBL" id="JAPZBT010000002">
    <property type="protein sequence ID" value="KAJ5373201.1"/>
    <property type="molecule type" value="Genomic_DNA"/>
</dbReference>
<dbReference type="PROSITE" id="PS00866">
    <property type="entry name" value="CPSASE_1"/>
    <property type="match status" value="2"/>
</dbReference>
<dbReference type="PANTHER" id="PTHR11405">
    <property type="entry name" value="CARBAMOYLTRANSFERASE FAMILY MEMBER"/>
    <property type="match status" value="1"/>
</dbReference>
<evidence type="ECO:0000256" key="10">
    <source>
        <dbReference type="ARBA" id="ARBA00022840"/>
    </source>
</evidence>
<dbReference type="SUPFAM" id="SSF48108">
    <property type="entry name" value="Carbamoyl phosphate synthetase, large subunit connection domain"/>
    <property type="match status" value="1"/>
</dbReference>
<comment type="cofactor">
    <cofactor evidence="1">
        <name>Zn(2+)</name>
        <dbReference type="ChEBI" id="CHEBI:29105"/>
    </cofactor>
</comment>
<dbReference type="NCBIfam" id="NF003671">
    <property type="entry name" value="PRK05294.1"/>
    <property type="match status" value="1"/>
</dbReference>
<dbReference type="NCBIfam" id="TIGR01369">
    <property type="entry name" value="CPSaseII_lrg"/>
    <property type="match status" value="1"/>
</dbReference>
<dbReference type="InterPro" id="IPR016185">
    <property type="entry name" value="PreATP-grasp_dom_sf"/>
</dbReference>
<sequence length="1166" mass="128053">MVLAARCGQAAALLRQRCIAETRPALSLRAFSSQSVRSTVSTLRLQKIPTARSQQLRSFSSTLNRLSTEKPPAAESYLASGAVATGSKLVDVKKVLVIGSGGLSIGQAGEFDYSGSQALKALKEAGVHSILINPNIATIQTDHKLADEVYYLPVTPEYVTHVIERERPDGILLTFGGQTALNLGVQMNRMGTFERYGVKVLGTPIKTLETSEDRDLFAQALNEIDIPIAESTAVETVEDALKAAEEVGYPIIVRSAYALGGLGSGFASNADELRDLSSRSLSLSPQILVEKSLKGWKEVEYEVVRDADNNCITVCNMENFDPLGIHTGDSIVVAPSQTLSDEEYHMLRTAAIKIVRHLGVIGECNVQYALQPDGLDYRVIEVNARLSRSSALASKATGYPLAYTAAKIGLGHTLPELPNAVTKTTTANFEPSLDYVVTKIPRWDLAKFQHVNRDIGSAMKSVGEVMAIGRTWEESLQKAIRQVDPQYLGLQGDKFDDLDETLRNPTDRRWLAVGQAMLHENYSVDKVHDLTKIDKWFLYKIQNIVDCNNELKEIGSLFGLKQEILMKAKKLGFSDKQISLLVGSTEDDVRARRKSFGITPWVKKIDTLAAEFPADTNYLYTTYNASSHDVTFDDHGTIILGSGVYRIGSSVEFDWCAVNATLSLREMGKKTVMINYNPETYSTDFDTADKLYFEELSYERVMDIYELEAASGVVVSVGGQLPQNIALRLQESGGATILGTNPLDIDKAEDRHKFSSILDSIGVDQPAWKELTSVAAAETFADTVGYPVLVRPSYVLSGAAMNVIYSVDELKEKLLNAAAVSPDHPVVITKFIEGAEEIDVDAVASNGKLLIHAVSEHVEPAGVHSGDATLVLPPANIEEPIMARVKEIAEKVAKAWNITGPFNMQIIKANQEGAEPALKVIECNLRASRSFPFVSKVLGTNFIDVATKALVGRDVPEPVDLMKVKRDYLATKVPQFSWTRLAGADPFLGVEMSSTGEIACFGKNLVEAYWASLQSTMNFRMPEPGEGILLGGDITQPYLAKIVEYLNPLGYKFFAVNSEVKAHLESAKDVSVQVIEFPKKDKRALREVFQKYDIRGCFNLAKTRGKTQLDDDYVMRRNAVDFNVPLFMEAKTAQLFAQCMSEKLPRTEGIPSEVRTWSNFVGGKAL</sequence>
<dbReference type="PROSITE" id="PS00867">
    <property type="entry name" value="CPSASE_2"/>
    <property type="match status" value="2"/>
</dbReference>
<evidence type="ECO:0000256" key="16">
    <source>
        <dbReference type="ARBA" id="ARBA00044318"/>
    </source>
</evidence>
<comment type="subcellular location">
    <subcellularLocation>
        <location evidence="2">Mitochondrion</location>
    </subcellularLocation>
</comment>
<dbReference type="SUPFAM" id="SSF56059">
    <property type="entry name" value="Glutathione synthetase ATP-binding domain-like"/>
    <property type="match status" value="2"/>
</dbReference>
<evidence type="ECO:0000259" key="23">
    <source>
        <dbReference type="PROSITE" id="PS51855"/>
    </source>
</evidence>
<dbReference type="PRINTS" id="PR00098">
    <property type="entry name" value="CPSASE"/>
</dbReference>
<dbReference type="PROSITE" id="PS50975">
    <property type="entry name" value="ATP_GRASP"/>
    <property type="match status" value="2"/>
</dbReference>
<evidence type="ECO:0000313" key="24">
    <source>
        <dbReference type="EMBL" id="KAJ5373201.1"/>
    </source>
</evidence>
<dbReference type="Gene3D" id="3.30.1490.20">
    <property type="entry name" value="ATP-grasp fold, A domain"/>
    <property type="match status" value="1"/>
</dbReference>
<evidence type="ECO:0000256" key="14">
    <source>
        <dbReference type="ARBA" id="ARBA00044063"/>
    </source>
</evidence>
<dbReference type="InterPro" id="IPR005483">
    <property type="entry name" value="CPSase_dom"/>
</dbReference>
<evidence type="ECO:0000256" key="9">
    <source>
        <dbReference type="ARBA" id="ARBA00022741"/>
    </source>
</evidence>
<keyword evidence="25" id="KW-1185">Reference proteome</keyword>
<dbReference type="SMART" id="SM01096">
    <property type="entry name" value="CPSase_L_D3"/>
    <property type="match status" value="1"/>
</dbReference>
<dbReference type="GO" id="GO:0004087">
    <property type="term" value="F:carbamoyl-phosphate synthase (ammonia) activity"/>
    <property type="evidence" value="ECO:0007669"/>
    <property type="project" value="UniProtKB-EC"/>
</dbReference>
<dbReference type="PANTHER" id="PTHR11405:SF53">
    <property type="entry name" value="CARBAMOYL-PHOSPHATE SYNTHASE [AMMONIA], MITOCHONDRIAL"/>
    <property type="match status" value="1"/>
</dbReference>
<dbReference type="InterPro" id="IPR036914">
    <property type="entry name" value="MGS-like_dom_sf"/>
</dbReference>
<dbReference type="PROSITE" id="PS51855">
    <property type="entry name" value="MGS"/>
    <property type="match status" value="1"/>
</dbReference>
<evidence type="ECO:0000259" key="22">
    <source>
        <dbReference type="PROSITE" id="PS50975"/>
    </source>
</evidence>
<feature type="domain" description="ATP-grasp" evidence="22">
    <location>
        <begin position="218"/>
        <end position="410"/>
    </location>
</feature>
<dbReference type="Pfam" id="PF25596">
    <property type="entry name" value="CPSase_L_D1"/>
    <property type="match status" value="2"/>
</dbReference>
<dbReference type="AlphaFoldDB" id="A0A9W9S6Y9"/>
<name>A0A9W9S6Y9_9EURO</name>
<evidence type="ECO:0000256" key="19">
    <source>
        <dbReference type="ARBA" id="ARBA00048816"/>
    </source>
</evidence>
<dbReference type="InterPro" id="IPR058047">
    <property type="entry name" value="CPSase_preATP-grasp"/>
</dbReference>
<dbReference type="Gene3D" id="1.10.1030.10">
    <property type="entry name" value="Carbamoyl-phosphate synthetase, large subunit oligomerisation domain"/>
    <property type="match status" value="1"/>
</dbReference>
<dbReference type="FunFam" id="1.10.1030.10:FF:000001">
    <property type="entry name" value="Carbamoyl-phosphate synthase large chain"/>
    <property type="match status" value="1"/>
</dbReference>
<dbReference type="GO" id="GO:0046872">
    <property type="term" value="F:metal ion binding"/>
    <property type="evidence" value="ECO:0007669"/>
    <property type="project" value="UniProtKB-KW"/>
</dbReference>
<dbReference type="Pfam" id="PF02786">
    <property type="entry name" value="CPSase_L_D2"/>
    <property type="match status" value="2"/>
</dbReference>
<keyword evidence="6" id="KW-0436">Ligase</keyword>
<dbReference type="GO" id="GO:0005524">
    <property type="term" value="F:ATP binding"/>
    <property type="evidence" value="ECO:0007669"/>
    <property type="project" value="UniProtKB-UniRule"/>
</dbReference>
<dbReference type="FunFam" id="3.30.470.20:FF:000004">
    <property type="entry name" value="Carbamoyl-phosphate synthase (glutamine-hydrolyzing)"/>
    <property type="match status" value="1"/>
</dbReference>
<feature type="domain" description="MGS-like" evidence="23">
    <location>
        <begin position="1019"/>
        <end position="1166"/>
    </location>
</feature>
<evidence type="ECO:0000256" key="6">
    <source>
        <dbReference type="ARBA" id="ARBA00022598"/>
    </source>
</evidence>
<evidence type="ECO:0000256" key="5">
    <source>
        <dbReference type="ARBA" id="ARBA00012738"/>
    </source>
</evidence>
<dbReference type="InterPro" id="IPR013815">
    <property type="entry name" value="ATP_grasp_subdomain_1"/>
</dbReference>
<evidence type="ECO:0000256" key="1">
    <source>
        <dbReference type="ARBA" id="ARBA00001947"/>
    </source>
</evidence>
<feature type="domain" description="ATP-grasp" evidence="22">
    <location>
        <begin position="755"/>
        <end position="951"/>
    </location>
</feature>
<comment type="catalytic activity">
    <reaction evidence="19">
        <text>hydrogencarbonate + L-glutamine + 2 ATP + H2O = carbamoyl phosphate + L-glutamate + 2 ADP + phosphate + 2 H(+)</text>
        <dbReference type="Rhea" id="RHEA:18633"/>
        <dbReference type="ChEBI" id="CHEBI:15377"/>
        <dbReference type="ChEBI" id="CHEBI:15378"/>
        <dbReference type="ChEBI" id="CHEBI:17544"/>
        <dbReference type="ChEBI" id="CHEBI:29985"/>
        <dbReference type="ChEBI" id="CHEBI:30616"/>
        <dbReference type="ChEBI" id="CHEBI:43474"/>
        <dbReference type="ChEBI" id="CHEBI:58228"/>
        <dbReference type="ChEBI" id="CHEBI:58359"/>
        <dbReference type="ChEBI" id="CHEBI:456216"/>
        <dbReference type="EC" id="6.3.5.5"/>
    </reaction>
</comment>
<gene>
    <name evidence="24" type="ORF">N7517_005207</name>
</gene>
<comment type="subunit">
    <text evidence="13">Heterodimer composed of 2 chains; the small (or glutamine) chain promotes the hydrolysis of glutamine to ammonia, which is used by the large (or ammonia) chain to synthesize carbamoyl phosphate.</text>
</comment>
<evidence type="ECO:0000256" key="4">
    <source>
        <dbReference type="ARBA" id="ARBA00009799"/>
    </source>
</evidence>
<accession>A0A9W9S6Y9</accession>
<comment type="pathway">
    <text evidence="3">Amino-acid biosynthesis; L-arginine biosynthesis; carbamoyl phosphate from bicarbonate: step 1/1.</text>
</comment>
<organism evidence="24 25">
    <name type="scientific">Penicillium concentricum</name>
    <dbReference type="NCBI Taxonomy" id="293559"/>
    <lineage>
        <taxon>Eukaryota</taxon>
        <taxon>Fungi</taxon>
        <taxon>Dikarya</taxon>
        <taxon>Ascomycota</taxon>
        <taxon>Pezizomycotina</taxon>
        <taxon>Eurotiomycetes</taxon>
        <taxon>Eurotiomycetidae</taxon>
        <taxon>Eurotiales</taxon>
        <taxon>Aspergillaceae</taxon>
        <taxon>Penicillium</taxon>
    </lineage>
</organism>
<proteinExistence type="inferred from homology"/>
<dbReference type="GO" id="GO:0005739">
    <property type="term" value="C:mitochondrion"/>
    <property type="evidence" value="ECO:0007669"/>
    <property type="project" value="UniProtKB-SubCell"/>
</dbReference>
<evidence type="ECO:0000256" key="18">
    <source>
        <dbReference type="ARBA" id="ARBA00047359"/>
    </source>
</evidence>
<dbReference type="FunFam" id="3.40.50.20:FF:000001">
    <property type="entry name" value="Carbamoyl-phosphate synthase large chain"/>
    <property type="match status" value="1"/>
</dbReference>
<comment type="catalytic activity">
    <reaction evidence="18">
        <text>hydrogencarbonate + NH4(+) + 2 ATP = carbamoyl phosphate + 2 ADP + phosphate + 2 H(+)</text>
        <dbReference type="Rhea" id="RHEA:18029"/>
        <dbReference type="ChEBI" id="CHEBI:15378"/>
        <dbReference type="ChEBI" id="CHEBI:17544"/>
        <dbReference type="ChEBI" id="CHEBI:28938"/>
        <dbReference type="ChEBI" id="CHEBI:30616"/>
        <dbReference type="ChEBI" id="CHEBI:43474"/>
        <dbReference type="ChEBI" id="CHEBI:58228"/>
        <dbReference type="ChEBI" id="CHEBI:456216"/>
        <dbReference type="EC" id="6.3.4.16"/>
    </reaction>
</comment>
<dbReference type="Gene3D" id="3.30.470.20">
    <property type="entry name" value="ATP-grasp fold, B domain"/>
    <property type="match status" value="2"/>
</dbReference>
<keyword evidence="7" id="KW-0479">Metal-binding</keyword>
<evidence type="ECO:0000256" key="12">
    <source>
        <dbReference type="ARBA" id="ARBA00023211"/>
    </source>
</evidence>
<evidence type="ECO:0000256" key="17">
    <source>
        <dbReference type="ARBA" id="ARBA00044334"/>
    </source>
</evidence>
<dbReference type="NCBIfam" id="NF009455">
    <property type="entry name" value="PRK12815.1"/>
    <property type="match status" value="1"/>
</dbReference>
<dbReference type="Pfam" id="PF02787">
    <property type="entry name" value="CPSase_L_D3"/>
    <property type="match status" value="1"/>
</dbReference>
<dbReference type="SUPFAM" id="SSF52335">
    <property type="entry name" value="Methylglyoxal synthase-like"/>
    <property type="match status" value="1"/>
</dbReference>
<dbReference type="GO" id="GO:0004088">
    <property type="term" value="F:carbamoyl-phosphate synthase (glutamine-hydrolyzing) activity"/>
    <property type="evidence" value="ECO:0007669"/>
    <property type="project" value="UniProtKB-EC"/>
</dbReference>
<protein>
    <recommendedName>
        <fullName evidence="20">Carbamoyl phosphate synthase arginine-specific large chain, mitochondrial</fullName>
        <ecNumber evidence="14">6.3.4.16</ecNumber>
        <ecNumber evidence="5">6.3.5.5</ecNumber>
    </recommendedName>
    <alternativeName>
        <fullName evidence="16">Ammonium-dependent carbamoyl phosphate synthetase</fullName>
    </alternativeName>
    <alternativeName>
        <fullName evidence="15">Arginine-specific carbamoyl phosphate synthetase, ammonia chain</fullName>
    </alternativeName>
    <alternativeName>
        <fullName evidence="17">Glutamine-dependent carbamoyl phosphate synthetase</fullName>
    </alternativeName>
</protein>
<evidence type="ECO:0000256" key="11">
    <source>
        <dbReference type="ARBA" id="ARBA00023128"/>
    </source>
</evidence>
<keyword evidence="12" id="KW-0464">Manganese</keyword>
<evidence type="ECO:0000256" key="21">
    <source>
        <dbReference type="PROSITE-ProRule" id="PRU00409"/>
    </source>
</evidence>
<dbReference type="SUPFAM" id="SSF52440">
    <property type="entry name" value="PreATP-grasp domain"/>
    <property type="match status" value="2"/>
</dbReference>
<evidence type="ECO:0000256" key="7">
    <source>
        <dbReference type="ARBA" id="ARBA00022723"/>
    </source>
</evidence>
<evidence type="ECO:0000256" key="2">
    <source>
        <dbReference type="ARBA" id="ARBA00004173"/>
    </source>
</evidence>
<dbReference type="FunFam" id="3.40.50.20:FF:000002">
    <property type="entry name" value="Carbamoyl-phosphate synthase large chain"/>
    <property type="match status" value="1"/>
</dbReference>
<reference evidence="24" key="2">
    <citation type="journal article" date="2023" name="IMA Fungus">
        <title>Comparative genomic study of the Penicillium genus elucidates a diverse pangenome and 15 lateral gene transfer events.</title>
        <authorList>
            <person name="Petersen C."/>
            <person name="Sorensen T."/>
            <person name="Nielsen M.R."/>
            <person name="Sondergaard T.E."/>
            <person name="Sorensen J.L."/>
            <person name="Fitzpatrick D.A."/>
            <person name="Frisvad J.C."/>
            <person name="Nielsen K.L."/>
        </authorList>
    </citation>
    <scope>NUCLEOTIDE SEQUENCE</scope>
    <source>
        <strain evidence="24">IBT 3081</strain>
    </source>
</reference>
<dbReference type="FunFam" id="3.30.470.20:FF:000001">
    <property type="entry name" value="Carbamoyl-phosphate synthase large chain"/>
    <property type="match status" value="1"/>
</dbReference>
<reference evidence="24" key="1">
    <citation type="submission" date="2022-12" db="EMBL/GenBank/DDBJ databases">
        <authorList>
            <person name="Petersen C."/>
        </authorList>
    </citation>
    <scope>NUCLEOTIDE SEQUENCE</scope>
    <source>
        <strain evidence="24">IBT 3081</strain>
    </source>
</reference>
<dbReference type="RefSeq" id="XP_056579187.1">
    <property type="nucleotide sequence ID" value="XM_056722937.1"/>
</dbReference>
<comment type="similarity">
    <text evidence="4">Belongs to the CarB family.</text>
</comment>
<evidence type="ECO:0000313" key="25">
    <source>
        <dbReference type="Proteomes" id="UP001147752"/>
    </source>
</evidence>
<dbReference type="EC" id="6.3.4.16" evidence="14"/>
<dbReference type="InterPro" id="IPR005479">
    <property type="entry name" value="CPAse_ATP-bd"/>
</dbReference>
<dbReference type="InterPro" id="IPR036897">
    <property type="entry name" value="CarbamoylP_synth_lsu_oligo_sf"/>
</dbReference>
<evidence type="ECO:0000256" key="20">
    <source>
        <dbReference type="ARBA" id="ARBA00068891"/>
    </source>
</evidence>
<dbReference type="InterPro" id="IPR011607">
    <property type="entry name" value="MGS-like_dom"/>
</dbReference>
<dbReference type="Proteomes" id="UP001147752">
    <property type="component" value="Unassembled WGS sequence"/>
</dbReference>
<dbReference type="GeneID" id="81462120"/>
<dbReference type="FunFam" id="3.40.50.1380:FF:000015">
    <property type="entry name" value="Carbamoyl-phosphate synthase arginine-specific large chain"/>
    <property type="match status" value="1"/>
</dbReference>
<dbReference type="Gene3D" id="3.40.50.20">
    <property type="match status" value="2"/>
</dbReference>
<evidence type="ECO:0000256" key="8">
    <source>
        <dbReference type="ARBA" id="ARBA00022737"/>
    </source>
</evidence>
<evidence type="ECO:0000256" key="15">
    <source>
        <dbReference type="ARBA" id="ARBA00044249"/>
    </source>
</evidence>
<dbReference type="OrthoDB" id="1924069at2759"/>
<evidence type="ECO:0000256" key="13">
    <source>
        <dbReference type="ARBA" id="ARBA00044031"/>
    </source>
</evidence>